<keyword evidence="3" id="KW-1185">Reference proteome</keyword>
<sequence>MNLVDFMNRFSEESACEEHLISLRWPSGFCCPKCGSRNAMRVQATHRRDSENRVPLFECKDCHRQTSVTSGTIFHKSKTPLTKWFLAIYLVANDKGGIAATTLERALGVSYPTAWLMLRKIRIAMADRNAKYKLDGIVQVDDFYLGGESKGGKRGRGTEQVPVVAGISLKQGKPQYLFMDLVSDVGKRSVLKVLSRRITANVILETDGWPTYASCAEALEVQSHLITTSKDESKNETFQWLDKAISNFKKFIDGTYHGRQTDDQLYMEEYTYRYNRRGFGDRLVERLLGACAATNLNNSTYSLKVGT</sequence>
<dbReference type="InterPro" id="IPR024445">
    <property type="entry name" value="Tnp_ISXO2-like"/>
</dbReference>
<gene>
    <name evidence="2" type="ORF">J2S03_003392</name>
</gene>
<dbReference type="EMBL" id="JAUSTP010000050">
    <property type="protein sequence ID" value="MDQ0191521.1"/>
    <property type="molecule type" value="Genomic_DNA"/>
</dbReference>
<reference evidence="2 3" key="1">
    <citation type="submission" date="2023-07" db="EMBL/GenBank/DDBJ databases">
        <title>Genomic Encyclopedia of Type Strains, Phase IV (KMG-IV): sequencing the most valuable type-strain genomes for metagenomic binning, comparative biology and taxonomic classification.</title>
        <authorList>
            <person name="Goeker M."/>
        </authorList>
    </citation>
    <scope>NUCLEOTIDE SEQUENCE [LARGE SCALE GENOMIC DNA]</scope>
    <source>
        <strain evidence="2 3">DSM 4006</strain>
    </source>
</reference>
<evidence type="ECO:0000313" key="3">
    <source>
        <dbReference type="Proteomes" id="UP001232973"/>
    </source>
</evidence>
<dbReference type="InterPro" id="IPR024442">
    <property type="entry name" value="Transposase_Zn_ribbon"/>
</dbReference>
<dbReference type="RefSeq" id="WP_274457013.1">
    <property type="nucleotide sequence ID" value="NZ_CP067097.1"/>
</dbReference>
<evidence type="ECO:0000313" key="2">
    <source>
        <dbReference type="EMBL" id="MDQ0191521.1"/>
    </source>
</evidence>
<feature type="domain" description="ISXO2-like transposase" evidence="1">
    <location>
        <begin position="133"/>
        <end position="275"/>
    </location>
</feature>
<dbReference type="SMART" id="SM01126">
    <property type="entry name" value="DDE_Tnp_IS1595"/>
    <property type="match status" value="1"/>
</dbReference>
<proteinExistence type="predicted"/>
<accession>A0ABT9XP95</accession>
<name>A0ABT9XP95_9BACL</name>
<dbReference type="Pfam" id="PF12762">
    <property type="entry name" value="DDE_Tnp_IS1595"/>
    <property type="match status" value="1"/>
</dbReference>
<dbReference type="Pfam" id="PF12760">
    <property type="entry name" value="Zn_ribbon_IS1595"/>
    <property type="match status" value="1"/>
</dbReference>
<organism evidence="2 3">
    <name type="scientific">Alicyclobacillus cycloheptanicus</name>
    <dbReference type="NCBI Taxonomy" id="1457"/>
    <lineage>
        <taxon>Bacteria</taxon>
        <taxon>Bacillati</taxon>
        <taxon>Bacillota</taxon>
        <taxon>Bacilli</taxon>
        <taxon>Bacillales</taxon>
        <taxon>Alicyclobacillaceae</taxon>
        <taxon>Alicyclobacillus</taxon>
    </lineage>
</organism>
<evidence type="ECO:0000259" key="1">
    <source>
        <dbReference type="SMART" id="SM01126"/>
    </source>
</evidence>
<protein>
    <submittedName>
        <fullName evidence="2">Transposase-like protein</fullName>
    </submittedName>
</protein>
<dbReference type="SUPFAM" id="SSF57783">
    <property type="entry name" value="Zinc beta-ribbon"/>
    <property type="match status" value="1"/>
</dbReference>
<dbReference type="NCBIfam" id="NF033547">
    <property type="entry name" value="transpos_IS1595"/>
    <property type="match status" value="1"/>
</dbReference>
<comment type="caution">
    <text evidence="2">The sequence shown here is derived from an EMBL/GenBank/DDBJ whole genome shotgun (WGS) entry which is preliminary data.</text>
</comment>
<dbReference type="Proteomes" id="UP001232973">
    <property type="component" value="Unassembled WGS sequence"/>
</dbReference>